<protein>
    <submittedName>
        <fullName evidence="1">Uncharacterized protein</fullName>
    </submittedName>
</protein>
<dbReference type="EMBL" id="JAEACU010000011">
    <property type="protein sequence ID" value="KAH7513634.1"/>
    <property type="molecule type" value="Genomic_DNA"/>
</dbReference>
<accession>A0A978UFQ3</accession>
<name>A0A978UFQ3_ZIZJJ</name>
<dbReference type="AlphaFoldDB" id="A0A978UFQ3"/>
<gene>
    <name evidence="1" type="ORF">FEM48_Zijuj11G0001700</name>
</gene>
<organism evidence="1 2">
    <name type="scientific">Ziziphus jujuba var. spinosa</name>
    <dbReference type="NCBI Taxonomy" id="714518"/>
    <lineage>
        <taxon>Eukaryota</taxon>
        <taxon>Viridiplantae</taxon>
        <taxon>Streptophyta</taxon>
        <taxon>Embryophyta</taxon>
        <taxon>Tracheophyta</taxon>
        <taxon>Spermatophyta</taxon>
        <taxon>Magnoliopsida</taxon>
        <taxon>eudicotyledons</taxon>
        <taxon>Gunneridae</taxon>
        <taxon>Pentapetalae</taxon>
        <taxon>rosids</taxon>
        <taxon>fabids</taxon>
        <taxon>Rosales</taxon>
        <taxon>Rhamnaceae</taxon>
        <taxon>Paliureae</taxon>
        <taxon>Ziziphus</taxon>
    </lineage>
</organism>
<dbReference type="Proteomes" id="UP000813462">
    <property type="component" value="Unassembled WGS sequence"/>
</dbReference>
<evidence type="ECO:0000313" key="2">
    <source>
        <dbReference type="Proteomes" id="UP000813462"/>
    </source>
</evidence>
<proteinExistence type="predicted"/>
<comment type="caution">
    <text evidence="1">The sequence shown here is derived from an EMBL/GenBank/DDBJ whole genome shotgun (WGS) entry which is preliminary data.</text>
</comment>
<reference evidence="1" key="1">
    <citation type="journal article" date="2021" name="Front. Plant Sci.">
        <title>Chromosome-Scale Genome Assembly for Chinese Sour Jujube and Insights Into Its Genome Evolution and Domestication Signature.</title>
        <authorList>
            <person name="Shen L.-Y."/>
            <person name="Luo H."/>
            <person name="Wang X.-L."/>
            <person name="Wang X.-M."/>
            <person name="Qiu X.-J."/>
            <person name="Liu H."/>
            <person name="Zhou S.-S."/>
            <person name="Jia K.-H."/>
            <person name="Nie S."/>
            <person name="Bao Y.-T."/>
            <person name="Zhang R.-G."/>
            <person name="Yun Q.-Z."/>
            <person name="Chai Y.-H."/>
            <person name="Lu J.-Y."/>
            <person name="Li Y."/>
            <person name="Zhao S.-W."/>
            <person name="Mao J.-F."/>
            <person name="Jia S.-G."/>
            <person name="Mao Y.-M."/>
        </authorList>
    </citation>
    <scope>NUCLEOTIDE SEQUENCE</scope>
    <source>
        <strain evidence="1">AT0</strain>
        <tissue evidence="1">Leaf</tissue>
    </source>
</reference>
<evidence type="ECO:0000313" key="1">
    <source>
        <dbReference type="EMBL" id="KAH7513634.1"/>
    </source>
</evidence>
<sequence>MNDIEPRQTKSYPTWVGPTQEVSPAVSVLRSNPSAFPLPPPIFEILGDMKGSSGTLVASVLAASTVALSSSTSSSGGDRHAAVFYPSCNEGFSSFSGKNNAPKEKFTPRFDGLSGYYTIQVSWGNDFEMYTIFVEMPTVY</sequence>